<comment type="caution">
    <text evidence="1">The sequence shown here is derived from an EMBL/GenBank/DDBJ whole genome shotgun (WGS) entry which is preliminary data.</text>
</comment>
<evidence type="ECO:0000313" key="2">
    <source>
        <dbReference type="Proteomes" id="UP001286313"/>
    </source>
</evidence>
<name>A0AAE1BXX7_PETCI</name>
<dbReference type="EMBL" id="JAWQEG010005121">
    <property type="protein sequence ID" value="KAK3859087.1"/>
    <property type="molecule type" value="Genomic_DNA"/>
</dbReference>
<protein>
    <submittedName>
        <fullName evidence="1">Uncharacterized protein</fullName>
    </submittedName>
</protein>
<accession>A0AAE1BXX7</accession>
<dbReference type="AlphaFoldDB" id="A0AAE1BXX7"/>
<keyword evidence="2" id="KW-1185">Reference proteome</keyword>
<reference evidence="1" key="1">
    <citation type="submission" date="2023-10" db="EMBL/GenBank/DDBJ databases">
        <title>Genome assemblies of two species of porcelain crab, Petrolisthes cinctipes and Petrolisthes manimaculis (Anomura: Porcellanidae).</title>
        <authorList>
            <person name="Angst P."/>
        </authorList>
    </citation>
    <scope>NUCLEOTIDE SEQUENCE</scope>
    <source>
        <strain evidence="1">PB745_01</strain>
        <tissue evidence="1">Gill</tissue>
    </source>
</reference>
<organism evidence="1 2">
    <name type="scientific">Petrolisthes cinctipes</name>
    <name type="common">Flat porcelain crab</name>
    <dbReference type="NCBI Taxonomy" id="88211"/>
    <lineage>
        <taxon>Eukaryota</taxon>
        <taxon>Metazoa</taxon>
        <taxon>Ecdysozoa</taxon>
        <taxon>Arthropoda</taxon>
        <taxon>Crustacea</taxon>
        <taxon>Multicrustacea</taxon>
        <taxon>Malacostraca</taxon>
        <taxon>Eumalacostraca</taxon>
        <taxon>Eucarida</taxon>
        <taxon>Decapoda</taxon>
        <taxon>Pleocyemata</taxon>
        <taxon>Anomura</taxon>
        <taxon>Galatheoidea</taxon>
        <taxon>Porcellanidae</taxon>
        <taxon>Petrolisthes</taxon>
    </lineage>
</organism>
<dbReference type="Proteomes" id="UP001286313">
    <property type="component" value="Unassembled WGS sequence"/>
</dbReference>
<proteinExistence type="predicted"/>
<gene>
    <name evidence="1" type="ORF">Pcinc_034761</name>
</gene>
<sequence length="106" mass="11047">MVENECGLWKGRMGGWMDGWMEGGGGEGEEGSGWEEWKGVTMLGCGRLGRMEEGRKKSGGCGMMELGRSWGRVKTGAVVGGGSRTGGTGDVFQEVSGYCRGGVGGM</sequence>
<evidence type="ECO:0000313" key="1">
    <source>
        <dbReference type="EMBL" id="KAK3859087.1"/>
    </source>
</evidence>